<evidence type="ECO:0000313" key="1">
    <source>
        <dbReference type="EMBL" id="RJG14368.1"/>
    </source>
</evidence>
<name>A0A418XPI8_9PSED</name>
<gene>
    <name evidence="1" type="ORF">D3879_07715</name>
</gene>
<reference evidence="1 2" key="1">
    <citation type="submission" date="2018-09" db="EMBL/GenBank/DDBJ databases">
        <authorList>
            <person name="Zhu H."/>
        </authorList>
    </citation>
    <scope>NUCLEOTIDE SEQUENCE [LARGE SCALE GENOMIC DNA]</scope>
    <source>
        <strain evidence="1 2">K1S02-6</strain>
    </source>
</reference>
<dbReference type="AlphaFoldDB" id="A0A418XPI8"/>
<dbReference type="Proteomes" id="UP000284021">
    <property type="component" value="Unassembled WGS sequence"/>
</dbReference>
<proteinExistence type="predicted"/>
<organism evidence="1 2">
    <name type="scientific">Pseudomonas cavernicola</name>
    <dbReference type="NCBI Taxonomy" id="2320866"/>
    <lineage>
        <taxon>Bacteria</taxon>
        <taxon>Pseudomonadati</taxon>
        <taxon>Pseudomonadota</taxon>
        <taxon>Gammaproteobacteria</taxon>
        <taxon>Pseudomonadales</taxon>
        <taxon>Pseudomonadaceae</taxon>
        <taxon>Pseudomonas</taxon>
    </lineage>
</organism>
<keyword evidence="2" id="KW-1185">Reference proteome</keyword>
<dbReference type="RefSeq" id="WP_119954919.1">
    <property type="nucleotide sequence ID" value="NZ_QYUR01000002.1"/>
</dbReference>
<accession>A0A418XPI8</accession>
<comment type="caution">
    <text evidence="1">The sequence shown here is derived from an EMBL/GenBank/DDBJ whole genome shotgun (WGS) entry which is preliminary data.</text>
</comment>
<dbReference type="EMBL" id="QYUR01000002">
    <property type="protein sequence ID" value="RJG14368.1"/>
    <property type="molecule type" value="Genomic_DNA"/>
</dbReference>
<dbReference type="OrthoDB" id="7019745at2"/>
<protein>
    <submittedName>
        <fullName evidence="1">Uncharacterized protein</fullName>
    </submittedName>
</protein>
<sequence>MSSQHRFEINYRYQDEPHTRIVESDAGRLDAHLAALRLIALHHADAENSLLMPAAGASPEDILEQAEVLGISGIRVNKLPHAHKQQP</sequence>
<evidence type="ECO:0000313" key="2">
    <source>
        <dbReference type="Proteomes" id="UP000284021"/>
    </source>
</evidence>